<dbReference type="Proteomes" id="UP000247790">
    <property type="component" value="Unassembled WGS sequence"/>
</dbReference>
<evidence type="ECO:0000256" key="6">
    <source>
        <dbReference type="ARBA" id="ARBA00022888"/>
    </source>
</evidence>
<dbReference type="PROSITE" id="PS51278">
    <property type="entry name" value="GATASE_TYPE_2"/>
    <property type="match status" value="1"/>
</dbReference>
<evidence type="ECO:0000256" key="1">
    <source>
        <dbReference type="ARBA" id="ARBA00005187"/>
    </source>
</evidence>
<dbReference type="PANTHER" id="PTHR43284:SF1">
    <property type="entry name" value="ASPARAGINE SYNTHETASE"/>
    <property type="match status" value="1"/>
</dbReference>
<evidence type="ECO:0000256" key="3">
    <source>
        <dbReference type="ARBA" id="ARBA00012737"/>
    </source>
</evidence>
<dbReference type="Pfam" id="PF13537">
    <property type="entry name" value="GATase_7"/>
    <property type="match status" value="1"/>
</dbReference>
<keyword evidence="6" id="KW-0028">Amino-acid biosynthesis</keyword>
<dbReference type="InterPro" id="IPR014729">
    <property type="entry name" value="Rossmann-like_a/b/a_fold"/>
</dbReference>
<evidence type="ECO:0000256" key="5">
    <source>
        <dbReference type="ARBA" id="ARBA00022840"/>
    </source>
</evidence>
<comment type="pathway">
    <text evidence="1">Amino-acid biosynthesis; L-asparagine biosynthesis; L-asparagine from L-aspartate (L-Gln route): step 1/1.</text>
</comment>
<dbReference type="InterPro" id="IPR017932">
    <property type="entry name" value="GATase_2_dom"/>
</dbReference>
<dbReference type="GO" id="GO:0006529">
    <property type="term" value="P:asparagine biosynthetic process"/>
    <property type="evidence" value="ECO:0007669"/>
    <property type="project" value="UniProtKB-KW"/>
</dbReference>
<keyword evidence="6" id="KW-0061">Asparagine biosynthesis</keyword>
<dbReference type="InterPro" id="IPR006426">
    <property type="entry name" value="Asn_synth_AEB"/>
</dbReference>
<dbReference type="InterPro" id="IPR001962">
    <property type="entry name" value="Asn_synthase"/>
</dbReference>
<organism evidence="11 13">
    <name type="scientific">Paenibacillus barcinonensis</name>
    <dbReference type="NCBI Taxonomy" id="198119"/>
    <lineage>
        <taxon>Bacteria</taxon>
        <taxon>Bacillati</taxon>
        <taxon>Bacillota</taxon>
        <taxon>Bacilli</taxon>
        <taxon>Bacillales</taxon>
        <taxon>Paenibacillaceae</taxon>
        <taxon>Paenibacillus</taxon>
    </lineage>
</organism>
<evidence type="ECO:0000256" key="9">
    <source>
        <dbReference type="PIRSR" id="PIRSR001589-2"/>
    </source>
</evidence>
<evidence type="ECO:0000313" key="14">
    <source>
        <dbReference type="Proteomes" id="UP000509327"/>
    </source>
</evidence>
<dbReference type="EMBL" id="CP054614">
    <property type="protein sequence ID" value="QKS59250.1"/>
    <property type="molecule type" value="Genomic_DNA"/>
</dbReference>
<dbReference type="Pfam" id="PF00733">
    <property type="entry name" value="Asn_synthase"/>
    <property type="match status" value="1"/>
</dbReference>
<dbReference type="EC" id="6.3.5.4" evidence="3"/>
<reference evidence="11 13" key="1">
    <citation type="submission" date="2018-06" db="EMBL/GenBank/DDBJ databases">
        <title>Genomic Encyclopedia of Type Strains, Phase III (KMG-III): the genomes of soil and plant-associated and newly described type strains.</title>
        <authorList>
            <person name="Whitman W."/>
        </authorList>
    </citation>
    <scope>NUCLEOTIDE SEQUENCE [LARGE SCALE GENOMIC DNA]</scope>
    <source>
        <strain evidence="11 13">CECT 7022</strain>
    </source>
</reference>
<keyword evidence="7" id="KW-0315">Glutamine amidotransferase</keyword>
<protein>
    <recommendedName>
        <fullName evidence="3">asparagine synthase (glutamine-hydrolyzing)</fullName>
        <ecNumber evidence="3">6.3.5.4</ecNumber>
    </recommendedName>
</protein>
<evidence type="ECO:0000256" key="8">
    <source>
        <dbReference type="ARBA" id="ARBA00048741"/>
    </source>
</evidence>
<keyword evidence="4 9" id="KW-0547">Nucleotide-binding</keyword>
<gene>
    <name evidence="11" type="ORF">DFQ00_101539</name>
    <name evidence="12" type="ORF">HUB98_25640</name>
</gene>
<proteinExistence type="inferred from homology"/>
<evidence type="ECO:0000313" key="12">
    <source>
        <dbReference type="EMBL" id="QKS59250.1"/>
    </source>
</evidence>
<dbReference type="Proteomes" id="UP000509327">
    <property type="component" value="Chromosome"/>
</dbReference>
<dbReference type="SUPFAM" id="SSF56235">
    <property type="entry name" value="N-terminal nucleophile aminohydrolases (Ntn hydrolases)"/>
    <property type="match status" value="1"/>
</dbReference>
<evidence type="ECO:0000256" key="7">
    <source>
        <dbReference type="ARBA" id="ARBA00022962"/>
    </source>
</evidence>
<feature type="binding site" evidence="9">
    <location>
        <position position="297"/>
    </location>
    <ligand>
        <name>ATP</name>
        <dbReference type="ChEBI" id="CHEBI:30616"/>
    </ligand>
</feature>
<dbReference type="CDD" id="cd00712">
    <property type="entry name" value="AsnB"/>
    <property type="match status" value="1"/>
</dbReference>
<accession>A0A2V4WAT1</accession>
<dbReference type="PANTHER" id="PTHR43284">
    <property type="entry name" value="ASPARAGINE SYNTHETASE (GLUTAMINE-HYDROLYZING)"/>
    <property type="match status" value="1"/>
</dbReference>
<dbReference type="PIRSF" id="PIRSF001589">
    <property type="entry name" value="Asn_synthetase_glu-h"/>
    <property type="match status" value="1"/>
</dbReference>
<dbReference type="OrthoDB" id="9763290at2"/>
<dbReference type="EMBL" id="QJSW01000001">
    <property type="protein sequence ID" value="PYE52601.1"/>
    <property type="molecule type" value="Genomic_DNA"/>
</dbReference>
<evidence type="ECO:0000313" key="11">
    <source>
        <dbReference type="EMBL" id="PYE52601.1"/>
    </source>
</evidence>
<evidence type="ECO:0000256" key="4">
    <source>
        <dbReference type="ARBA" id="ARBA00022741"/>
    </source>
</evidence>
<dbReference type="Gene3D" id="3.60.20.10">
    <property type="entry name" value="Glutamine Phosphoribosylpyrophosphate, subunit 1, domain 1"/>
    <property type="match status" value="1"/>
</dbReference>
<dbReference type="GO" id="GO:0004066">
    <property type="term" value="F:asparagine synthase (glutamine-hydrolyzing) activity"/>
    <property type="evidence" value="ECO:0007669"/>
    <property type="project" value="UniProtKB-EC"/>
</dbReference>
<sequence>MSAIAGIVHMHGQQALWEDSWRLYASLGHIPADTTGVWKGDEAFFSCHAQWITPESVNEKLPLHDEESRLTITADVILDNREQLAEQLQISRSELATMADSELILRAYQRWGEDLTGRLLGDFVFVIWDERRRTLFAGRDITGMRTFYYRHDGSRFAFCTLMKPLLELEGVHKLLNETWLSEFLAIPDVHDAADIHSTVYRGVLQLPSAHTLTYRDGRIELKQYHRWDNVEPLRFTSDDEYVEAFRDVFSQAVGSRLRTHRHVAAALSGGLDSGAVVGFASGTLRSQGKPLHAYSYVPVPDFTDYTSKTLLADERPFIRSTVSHVGNISENYLDFEGRSPLSEVDTWLNMMEMPYKYFENSFWIRGFYEKASEQDAGVLLTGARGNFTISWGPALDYYASLLKGGRYFRWFRELQQYSERTGIAFSRIARMTGRKAYPDWFNAKNKGATQTAGAVDAPLIHPDFAAKTGVMDRLKSFLVLQGGAQADALRVRADKFNNLAIANKNGAVATKCSLRYRAWERDPTSDVRVIRFCLSVPIEQYVRQGVDRSLIRRATSPELPDKVRLNQRVRGVQPADWLHRILPDWERFTSELHAMCSDSRVAGILNTDRIKLALANFPTPRPELAPHPDLRLMMQSLIVYRFIQHF</sequence>
<keyword evidence="5 9" id="KW-0067">ATP-binding</keyword>
<evidence type="ECO:0000259" key="10">
    <source>
        <dbReference type="PROSITE" id="PS51278"/>
    </source>
</evidence>
<dbReference type="RefSeq" id="WP_110893857.1">
    <property type="nucleotide sequence ID" value="NZ_CP054614.1"/>
</dbReference>
<dbReference type="SUPFAM" id="SSF52402">
    <property type="entry name" value="Adenine nucleotide alpha hydrolases-like"/>
    <property type="match status" value="1"/>
</dbReference>
<dbReference type="Gene3D" id="3.40.50.620">
    <property type="entry name" value="HUPs"/>
    <property type="match status" value="1"/>
</dbReference>
<dbReference type="InterPro" id="IPR051786">
    <property type="entry name" value="ASN_synthetase/amidase"/>
</dbReference>
<comment type="similarity">
    <text evidence="2">Belongs to the asparagine synthetase family.</text>
</comment>
<feature type="domain" description="Glutamine amidotransferase type-2" evidence="10">
    <location>
        <begin position="2"/>
        <end position="217"/>
    </location>
</feature>
<reference evidence="12 14" key="2">
    <citation type="submission" date="2020-06" db="EMBL/GenBank/DDBJ databases">
        <title>Complete genome of Paenibacillus barcinonensis KACC11450.</title>
        <authorList>
            <person name="Kim M."/>
            <person name="Park Y.-J."/>
            <person name="Shin J.-H."/>
        </authorList>
    </citation>
    <scope>NUCLEOTIDE SEQUENCE [LARGE SCALE GENOMIC DNA]</scope>
    <source>
        <strain evidence="12 14">KACC11450</strain>
    </source>
</reference>
<dbReference type="InterPro" id="IPR029055">
    <property type="entry name" value="Ntn_hydrolases_N"/>
</dbReference>
<comment type="catalytic activity">
    <reaction evidence="8">
        <text>L-aspartate + L-glutamine + ATP + H2O = L-asparagine + L-glutamate + AMP + diphosphate + H(+)</text>
        <dbReference type="Rhea" id="RHEA:12228"/>
        <dbReference type="ChEBI" id="CHEBI:15377"/>
        <dbReference type="ChEBI" id="CHEBI:15378"/>
        <dbReference type="ChEBI" id="CHEBI:29985"/>
        <dbReference type="ChEBI" id="CHEBI:29991"/>
        <dbReference type="ChEBI" id="CHEBI:30616"/>
        <dbReference type="ChEBI" id="CHEBI:33019"/>
        <dbReference type="ChEBI" id="CHEBI:58048"/>
        <dbReference type="ChEBI" id="CHEBI:58359"/>
        <dbReference type="ChEBI" id="CHEBI:456215"/>
        <dbReference type="EC" id="6.3.5.4"/>
    </reaction>
</comment>
<feature type="binding site" evidence="9">
    <location>
        <position position="100"/>
    </location>
    <ligand>
        <name>L-glutamine</name>
        <dbReference type="ChEBI" id="CHEBI:58359"/>
    </ligand>
</feature>
<name>A0A2V4WAT1_PAEBA</name>
<dbReference type="GO" id="GO:0005524">
    <property type="term" value="F:ATP binding"/>
    <property type="evidence" value="ECO:0007669"/>
    <property type="project" value="UniProtKB-KW"/>
</dbReference>
<dbReference type="AlphaFoldDB" id="A0A2V4WAT1"/>
<dbReference type="InterPro" id="IPR033738">
    <property type="entry name" value="AsnB_N"/>
</dbReference>
<keyword evidence="14" id="KW-1185">Reference proteome</keyword>
<evidence type="ECO:0000256" key="2">
    <source>
        <dbReference type="ARBA" id="ARBA00005752"/>
    </source>
</evidence>
<evidence type="ECO:0000313" key="13">
    <source>
        <dbReference type="Proteomes" id="UP000247790"/>
    </source>
</evidence>